<keyword evidence="3 7" id="KW-0813">Transport</keyword>
<dbReference type="KEGG" id="vab:WPS_22670"/>
<dbReference type="AlphaFoldDB" id="A0AAN1XX40"/>
<reference evidence="9 10" key="1">
    <citation type="journal article" date="2022" name="ISME Commun">
        <title>Vulcanimicrobium alpinus gen. nov. sp. nov., the first cultivated representative of the candidate phylum 'Eremiobacterota', is a metabolically versatile aerobic anoxygenic phototroph.</title>
        <authorList>
            <person name="Yabe S."/>
            <person name="Muto K."/>
            <person name="Abe K."/>
            <person name="Yokota A."/>
            <person name="Staudigel H."/>
            <person name="Tebo B.M."/>
        </authorList>
    </citation>
    <scope>NUCLEOTIDE SEQUENCE [LARGE SCALE GENOMIC DNA]</scope>
    <source>
        <strain evidence="9 10">WC8-2</strain>
    </source>
</reference>
<comment type="subcellular location">
    <subcellularLocation>
        <location evidence="1">Cell membrane</location>
    </subcellularLocation>
</comment>
<gene>
    <name evidence="9" type="ORF">WPS_22670</name>
</gene>
<evidence type="ECO:0000256" key="7">
    <source>
        <dbReference type="RuleBase" id="RU367119"/>
    </source>
</evidence>
<dbReference type="PANTHER" id="PTHR30570:SF4">
    <property type="entry name" value="PHOSPHATE-BINDING PROTEIN PSTS 1"/>
    <property type="match status" value="1"/>
</dbReference>
<dbReference type="NCBIfam" id="TIGR02136">
    <property type="entry name" value="ptsS_2"/>
    <property type="match status" value="1"/>
</dbReference>
<dbReference type="GO" id="GO:0005886">
    <property type="term" value="C:plasma membrane"/>
    <property type="evidence" value="ECO:0007669"/>
    <property type="project" value="UniProtKB-SubCell"/>
</dbReference>
<dbReference type="Pfam" id="PF12849">
    <property type="entry name" value="PBP_like_2"/>
    <property type="match status" value="1"/>
</dbReference>
<keyword evidence="5 7" id="KW-0732">Signal</keyword>
<evidence type="ECO:0000313" key="10">
    <source>
        <dbReference type="Proteomes" id="UP001317532"/>
    </source>
</evidence>
<evidence type="ECO:0000313" key="9">
    <source>
        <dbReference type="EMBL" id="BDE06991.1"/>
    </source>
</evidence>
<evidence type="ECO:0000256" key="5">
    <source>
        <dbReference type="ARBA" id="ARBA00022729"/>
    </source>
</evidence>
<dbReference type="Gene3D" id="3.40.190.10">
    <property type="entry name" value="Periplasmic binding protein-like II"/>
    <property type="match status" value="2"/>
</dbReference>
<dbReference type="GO" id="GO:0042301">
    <property type="term" value="F:phosphate ion binding"/>
    <property type="evidence" value="ECO:0007669"/>
    <property type="project" value="UniProtKB-UniRule"/>
</dbReference>
<dbReference type="CDD" id="cd13653">
    <property type="entry name" value="PBP2_phosphate_like_1"/>
    <property type="match status" value="1"/>
</dbReference>
<feature type="signal peptide" evidence="7">
    <location>
        <begin position="1"/>
        <end position="25"/>
    </location>
</feature>
<evidence type="ECO:0000256" key="3">
    <source>
        <dbReference type="ARBA" id="ARBA00022448"/>
    </source>
</evidence>
<dbReference type="InterPro" id="IPR011862">
    <property type="entry name" value="Phos-bd"/>
</dbReference>
<dbReference type="EMBL" id="AP025523">
    <property type="protein sequence ID" value="BDE06991.1"/>
    <property type="molecule type" value="Genomic_DNA"/>
</dbReference>
<name>A0AAN1XX40_UNVUL</name>
<feature type="domain" description="PBP" evidence="8">
    <location>
        <begin position="19"/>
        <end position="250"/>
    </location>
</feature>
<dbReference type="RefSeq" id="WP_317994611.1">
    <property type="nucleotide sequence ID" value="NZ_AP025523.1"/>
</dbReference>
<dbReference type="PANTHER" id="PTHR30570">
    <property type="entry name" value="PERIPLASMIC PHOSPHATE BINDING COMPONENT OF PHOSPHATE ABC TRANSPORTER"/>
    <property type="match status" value="1"/>
</dbReference>
<keyword evidence="6" id="KW-0472">Membrane</keyword>
<evidence type="ECO:0000256" key="1">
    <source>
        <dbReference type="ARBA" id="ARBA00004236"/>
    </source>
</evidence>
<sequence>MKRNAALAALLLGFSAVATSAPAFADTTITAAGSTALLPLVKDAAAAYQQAHPDVKISVSGGGSGTGINQVVAKAIDIGDSDILAPTHPELHDSRVAVIGFAIVTHPGVTVKSLSKTQLQGIFSGKTTNWKEVGGPDQKIVVINRPRSSGTRAVFTKTVMGSTPISESGLTEDATGTVVSVVKQTPGAISYAAFSGTRGAGLNELAVDGVAPTDDNIIAGKYPVWSYEHMFTNGAPTGEVSRFIAFVQSNSELVRKDGFILIRDMKVKETDR</sequence>
<evidence type="ECO:0000259" key="8">
    <source>
        <dbReference type="Pfam" id="PF12849"/>
    </source>
</evidence>
<evidence type="ECO:0000256" key="2">
    <source>
        <dbReference type="ARBA" id="ARBA00008725"/>
    </source>
</evidence>
<dbReference type="GO" id="GO:0006817">
    <property type="term" value="P:phosphate ion transport"/>
    <property type="evidence" value="ECO:0007669"/>
    <property type="project" value="UniProtKB-UniRule"/>
</dbReference>
<accession>A0AAN1XX40</accession>
<keyword evidence="7" id="KW-0592">Phosphate transport</keyword>
<protein>
    <recommendedName>
        <fullName evidence="7">Phosphate-binding protein</fullName>
    </recommendedName>
</protein>
<dbReference type="InterPro" id="IPR050811">
    <property type="entry name" value="Phosphate_ABC_transporter"/>
</dbReference>
<comment type="function">
    <text evidence="7">Involved in the system for phosphate transport across the cytoplasmic membrane.</text>
</comment>
<keyword evidence="10" id="KW-1185">Reference proteome</keyword>
<evidence type="ECO:0000256" key="4">
    <source>
        <dbReference type="ARBA" id="ARBA00022475"/>
    </source>
</evidence>
<feature type="chain" id="PRO_5042666888" description="Phosphate-binding protein" evidence="7">
    <location>
        <begin position="26"/>
        <end position="272"/>
    </location>
</feature>
<proteinExistence type="inferred from homology"/>
<dbReference type="SUPFAM" id="SSF53850">
    <property type="entry name" value="Periplasmic binding protein-like II"/>
    <property type="match status" value="1"/>
</dbReference>
<evidence type="ECO:0000256" key="6">
    <source>
        <dbReference type="ARBA" id="ARBA00023136"/>
    </source>
</evidence>
<keyword evidence="4" id="KW-1003">Cell membrane</keyword>
<dbReference type="InterPro" id="IPR024370">
    <property type="entry name" value="PBP_domain"/>
</dbReference>
<organism evidence="9 10">
    <name type="scientific">Vulcanimicrobium alpinum</name>
    <dbReference type="NCBI Taxonomy" id="3016050"/>
    <lineage>
        <taxon>Bacteria</taxon>
        <taxon>Bacillati</taxon>
        <taxon>Vulcanimicrobiota</taxon>
        <taxon>Vulcanimicrobiia</taxon>
        <taxon>Vulcanimicrobiales</taxon>
        <taxon>Vulcanimicrobiaceae</taxon>
        <taxon>Vulcanimicrobium</taxon>
    </lineage>
</organism>
<dbReference type="Proteomes" id="UP001317532">
    <property type="component" value="Chromosome"/>
</dbReference>
<comment type="similarity">
    <text evidence="2 7">Belongs to the PstS family.</text>
</comment>